<gene>
    <name evidence="2" type="ORF">BQ4739_LOCUS12010</name>
    <name evidence="3" type="ORF">BQ4739_LOCUS16999</name>
</gene>
<proteinExistence type="predicted"/>
<evidence type="ECO:0000313" key="4">
    <source>
        <dbReference type="Proteomes" id="UP000256970"/>
    </source>
</evidence>
<feature type="domain" description="J" evidence="1">
    <location>
        <begin position="7"/>
        <end position="72"/>
    </location>
</feature>
<dbReference type="Gene3D" id="1.10.287.110">
    <property type="entry name" value="DnaJ domain"/>
    <property type="match status" value="1"/>
</dbReference>
<dbReference type="STRING" id="3088.A0A383WHN0"/>
<protein>
    <recommendedName>
        <fullName evidence="1">J domain-containing protein</fullName>
    </recommendedName>
</protein>
<dbReference type="PRINTS" id="PR00625">
    <property type="entry name" value="JDOMAIN"/>
</dbReference>
<accession>A0A383WHN0</accession>
<dbReference type="GO" id="GO:0005737">
    <property type="term" value="C:cytoplasm"/>
    <property type="evidence" value="ECO:0007669"/>
    <property type="project" value="TreeGrafter"/>
</dbReference>
<dbReference type="InterPro" id="IPR001623">
    <property type="entry name" value="DnaJ_domain"/>
</dbReference>
<dbReference type="AlphaFoldDB" id="A0A383WHN0"/>
<keyword evidence="4" id="KW-1185">Reference proteome</keyword>
<dbReference type="Proteomes" id="UP000256970">
    <property type="component" value="Unassembled WGS sequence"/>
</dbReference>
<organism evidence="3 4">
    <name type="scientific">Tetradesmus obliquus</name>
    <name type="common">Green alga</name>
    <name type="synonym">Acutodesmus obliquus</name>
    <dbReference type="NCBI Taxonomy" id="3088"/>
    <lineage>
        <taxon>Eukaryota</taxon>
        <taxon>Viridiplantae</taxon>
        <taxon>Chlorophyta</taxon>
        <taxon>core chlorophytes</taxon>
        <taxon>Chlorophyceae</taxon>
        <taxon>CS clade</taxon>
        <taxon>Sphaeropleales</taxon>
        <taxon>Scenedesmaceae</taxon>
        <taxon>Tetradesmus</taxon>
    </lineage>
</organism>
<dbReference type="PANTHER" id="PTHR45504:SF3">
    <property type="entry name" value="CHAPERONE DNAJ-DOMAIN SUPERFAMILY PROTEIN"/>
    <property type="match status" value="1"/>
</dbReference>
<dbReference type="SUPFAM" id="SSF46565">
    <property type="entry name" value="Chaperone J-domain"/>
    <property type="match status" value="1"/>
</dbReference>
<dbReference type="SMART" id="SM00271">
    <property type="entry name" value="DnaJ"/>
    <property type="match status" value="1"/>
</dbReference>
<evidence type="ECO:0000313" key="3">
    <source>
        <dbReference type="EMBL" id="SZX76624.1"/>
    </source>
</evidence>
<dbReference type="Pfam" id="PF00226">
    <property type="entry name" value="DnaJ"/>
    <property type="match status" value="1"/>
</dbReference>
<dbReference type="GO" id="GO:0005634">
    <property type="term" value="C:nucleus"/>
    <property type="evidence" value="ECO:0007669"/>
    <property type="project" value="TreeGrafter"/>
</dbReference>
<dbReference type="PROSITE" id="PS00636">
    <property type="entry name" value="DNAJ_1"/>
    <property type="match status" value="1"/>
</dbReference>
<dbReference type="OrthoDB" id="10250354at2759"/>
<name>A0A383WHN0_TETOB</name>
<dbReference type="EMBL" id="FNXT01001263">
    <property type="protein sequence ID" value="SZX76624.1"/>
    <property type="molecule type" value="Genomic_DNA"/>
</dbReference>
<evidence type="ECO:0000259" key="1">
    <source>
        <dbReference type="PROSITE" id="PS50076"/>
    </source>
</evidence>
<dbReference type="EMBL" id="FNXT01001087">
    <property type="protein sequence ID" value="SZX71903.1"/>
    <property type="molecule type" value="Genomic_DNA"/>
</dbReference>
<evidence type="ECO:0000313" key="2">
    <source>
        <dbReference type="EMBL" id="SZX71903.1"/>
    </source>
</evidence>
<dbReference type="InterPro" id="IPR036869">
    <property type="entry name" value="J_dom_sf"/>
</dbReference>
<dbReference type="InterPro" id="IPR018253">
    <property type="entry name" value="DnaJ_domain_CS"/>
</dbReference>
<reference evidence="3 4" key="1">
    <citation type="submission" date="2016-10" db="EMBL/GenBank/DDBJ databases">
        <authorList>
            <person name="Cai Z."/>
        </authorList>
    </citation>
    <scope>NUCLEOTIDE SEQUENCE [LARGE SCALE GENOMIC DNA]</scope>
</reference>
<dbReference type="CDD" id="cd06257">
    <property type="entry name" value="DnaJ"/>
    <property type="match status" value="1"/>
</dbReference>
<sequence>MARENSTLYSVLGVSLVAPACEIRAAYRRLARQWHPDRHRGDDLAKRRFQQIQEAYEVLIDSRRRETYDLKLVHLLDVEDYLARFKELILTASGLDMQPARTQHLPSSDHRQLLLTAA</sequence>
<dbReference type="PANTHER" id="PTHR45504">
    <property type="entry name" value="CHAPERONE DNAJ-DOMAIN SUPERFAMILY PROTEIN"/>
    <property type="match status" value="1"/>
</dbReference>
<dbReference type="PROSITE" id="PS50076">
    <property type="entry name" value="DNAJ_2"/>
    <property type="match status" value="1"/>
</dbReference>